<dbReference type="HAMAP" id="MF_00237">
    <property type="entry name" value="TatB"/>
    <property type="match status" value="1"/>
</dbReference>
<keyword evidence="7 9" id="KW-0811">Translocation</keyword>
<comment type="similarity">
    <text evidence="9">Belongs to the TatB family.</text>
</comment>
<dbReference type="OrthoDB" id="7206969at2"/>
<evidence type="ECO:0000256" key="7">
    <source>
        <dbReference type="ARBA" id="ARBA00023010"/>
    </source>
</evidence>
<evidence type="ECO:0000313" key="12">
    <source>
        <dbReference type="Proteomes" id="UP000295701"/>
    </source>
</evidence>
<keyword evidence="6 9" id="KW-1133">Transmembrane helix</keyword>
<dbReference type="GO" id="GO:0033281">
    <property type="term" value="C:TAT protein transport complex"/>
    <property type="evidence" value="ECO:0007669"/>
    <property type="project" value="UniProtKB-UniRule"/>
</dbReference>
<evidence type="ECO:0000256" key="10">
    <source>
        <dbReference type="SAM" id="MobiDB-lite"/>
    </source>
</evidence>
<keyword evidence="2 9" id="KW-0813">Transport</keyword>
<comment type="function">
    <text evidence="9">Part of the twin-arginine translocation (Tat) system that transports large folded proteins containing a characteristic twin-arginine motif in their signal peptide across membranes. Together with TatC, TatB is part of a receptor directly interacting with Tat signal peptides. TatB may form an oligomeric binding site that transiently accommodates folded Tat precursor proteins before their translocation.</text>
</comment>
<protein>
    <recommendedName>
        <fullName evidence="9">Sec-independent protein translocase protein TatB</fullName>
    </recommendedName>
</protein>
<comment type="caution">
    <text evidence="11">The sequence shown here is derived from an EMBL/GenBank/DDBJ whole genome shotgun (WGS) entry which is preliminary data.</text>
</comment>
<proteinExistence type="inferred from homology"/>
<feature type="compositionally biased region" description="Basic and acidic residues" evidence="10">
    <location>
        <begin position="120"/>
        <end position="151"/>
    </location>
</feature>
<organism evidence="11 12">
    <name type="scientific">Palleronia sediminis</name>
    <dbReference type="NCBI Taxonomy" id="2547833"/>
    <lineage>
        <taxon>Bacteria</taxon>
        <taxon>Pseudomonadati</taxon>
        <taxon>Pseudomonadota</taxon>
        <taxon>Alphaproteobacteria</taxon>
        <taxon>Rhodobacterales</taxon>
        <taxon>Roseobacteraceae</taxon>
        <taxon>Palleronia</taxon>
    </lineage>
</organism>
<evidence type="ECO:0000256" key="5">
    <source>
        <dbReference type="ARBA" id="ARBA00022927"/>
    </source>
</evidence>
<dbReference type="EMBL" id="SNAA01000005">
    <property type="protein sequence ID" value="TDL81329.1"/>
    <property type="molecule type" value="Genomic_DNA"/>
</dbReference>
<keyword evidence="4 9" id="KW-0812">Transmembrane</keyword>
<evidence type="ECO:0000256" key="3">
    <source>
        <dbReference type="ARBA" id="ARBA00022475"/>
    </source>
</evidence>
<evidence type="ECO:0000256" key="8">
    <source>
        <dbReference type="ARBA" id="ARBA00023136"/>
    </source>
</evidence>
<keyword evidence="5 9" id="KW-0653">Protein transport</keyword>
<feature type="compositionally biased region" description="Basic and acidic residues" evidence="10">
    <location>
        <begin position="85"/>
        <end position="96"/>
    </location>
</feature>
<evidence type="ECO:0000256" key="4">
    <source>
        <dbReference type="ARBA" id="ARBA00022692"/>
    </source>
</evidence>
<comment type="subunit">
    <text evidence="9">The Tat system comprises two distinct complexes: a TatABC complex, containing multiple copies of TatA, TatB and TatC subunits, and a separate TatA complex, containing only TatA subunits. Substrates initially bind to the TatABC complex, which probably triggers association of the separate TatA complex to form the active translocon.</text>
</comment>
<evidence type="ECO:0000313" key="11">
    <source>
        <dbReference type="EMBL" id="TDL81329.1"/>
    </source>
</evidence>
<evidence type="ECO:0000256" key="1">
    <source>
        <dbReference type="ARBA" id="ARBA00004167"/>
    </source>
</evidence>
<dbReference type="InterPro" id="IPR003369">
    <property type="entry name" value="TatA/B/E"/>
</dbReference>
<dbReference type="RefSeq" id="WP_133396273.1">
    <property type="nucleotide sequence ID" value="NZ_SNAA01000005.1"/>
</dbReference>
<dbReference type="Proteomes" id="UP000295701">
    <property type="component" value="Unassembled WGS sequence"/>
</dbReference>
<dbReference type="Pfam" id="PF02416">
    <property type="entry name" value="TatA_B_E"/>
    <property type="match status" value="1"/>
</dbReference>
<dbReference type="GO" id="GO:0008320">
    <property type="term" value="F:protein transmembrane transporter activity"/>
    <property type="evidence" value="ECO:0007669"/>
    <property type="project" value="UniProtKB-UniRule"/>
</dbReference>
<keyword evidence="12" id="KW-1185">Reference proteome</keyword>
<dbReference type="PANTHER" id="PTHR33162:SF1">
    <property type="entry name" value="SEC-INDEPENDENT PROTEIN TRANSLOCASE PROTEIN TATA, CHLOROPLASTIC"/>
    <property type="match status" value="1"/>
</dbReference>
<dbReference type="GO" id="GO:0043953">
    <property type="term" value="P:protein transport by the Tat complex"/>
    <property type="evidence" value="ECO:0007669"/>
    <property type="project" value="UniProtKB-UniRule"/>
</dbReference>
<feature type="compositionally biased region" description="Low complexity" evidence="10">
    <location>
        <begin position="167"/>
        <end position="176"/>
    </location>
</feature>
<evidence type="ECO:0000256" key="9">
    <source>
        <dbReference type="HAMAP-Rule" id="MF_00237"/>
    </source>
</evidence>
<comment type="subcellular location">
    <subcellularLocation>
        <location evidence="9">Cell membrane</location>
        <topology evidence="9">Single-pass membrane protein</topology>
    </subcellularLocation>
    <subcellularLocation>
        <location evidence="1">Membrane</location>
        <topology evidence="1">Single-pass membrane protein</topology>
    </subcellularLocation>
</comment>
<gene>
    <name evidence="9 11" type="primary">tatB</name>
    <name evidence="11" type="ORF">E2L08_06580</name>
</gene>
<feature type="region of interest" description="Disordered" evidence="10">
    <location>
        <begin position="85"/>
        <end position="176"/>
    </location>
</feature>
<name>A0A4V3BA11_9RHOB</name>
<dbReference type="InterPro" id="IPR018448">
    <property type="entry name" value="TatB"/>
</dbReference>
<evidence type="ECO:0000256" key="6">
    <source>
        <dbReference type="ARBA" id="ARBA00022989"/>
    </source>
</evidence>
<keyword evidence="3 9" id="KW-1003">Cell membrane</keyword>
<dbReference type="PANTHER" id="PTHR33162">
    <property type="entry name" value="SEC-INDEPENDENT PROTEIN TRANSLOCASE PROTEIN TATA, CHLOROPLASTIC"/>
    <property type="match status" value="1"/>
</dbReference>
<dbReference type="NCBIfam" id="TIGR01410">
    <property type="entry name" value="tatB"/>
    <property type="match status" value="1"/>
</dbReference>
<sequence>MFDIGMTELMVIGIVALIVVGPKDLPGMFRTLGRTMGKMRGMAREFQRAMEDAADEAGVKDMRSDLKGWSNPKKLGLDRLDEATKDLRSWDPDRAGKTTGHAAKRPDAARAKGPATQALTEERAAQAERIREAAAARAQARRDAEAAKAAKAETPGATPEPAPTPEPAATTPEPRE</sequence>
<accession>A0A4V3BA11</accession>
<keyword evidence="8 9" id="KW-0472">Membrane</keyword>
<dbReference type="Gene3D" id="1.20.5.3310">
    <property type="match status" value="1"/>
</dbReference>
<dbReference type="PRINTS" id="PR01506">
    <property type="entry name" value="TATBPROTEIN"/>
</dbReference>
<evidence type="ECO:0000256" key="2">
    <source>
        <dbReference type="ARBA" id="ARBA00022448"/>
    </source>
</evidence>
<dbReference type="AlphaFoldDB" id="A0A4V3BA11"/>
<reference evidence="11 12" key="1">
    <citation type="submission" date="2019-03" db="EMBL/GenBank/DDBJ databases">
        <title>Primorskyibacter sp. SS33 isolated from sediments.</title>
        <authorList>
            <person name="Xunke S."/>
        </authorList>
    </citation>
    <scope>NUCLEOTIDE SEQUENCE [LARGE SCALE GENOMIC DNA]</scope>
    <source>
        <strain evidence="11 12">SS33</strain>
    </source>
</reference>